<dbReference type="Proteomes" id="UP000699462">
    <property type="component" value="Unassembled WGS sequence"/>
</dbReference>
<dbReference type="AlphaFoldDB" id="A0A8T0DQM4"/>
<dbReference type="InterPro" id="IPR016064">
    <property type="entry name" value="NAD/diacylglycerol_kinase_sf"/>
</dbReference>
<dbReference type="Gene3D" id="2.60.200.30">
    <property type="entry name" value="Probable inorganic polyphosphate/atp-NAD kinase, domain 2"/>
    <property type="match status" value="1"/>
</dbReference>
<dbReference type="Pfam" id="PF01513">
    <property type="entry name" value="NAD_kinase"/>
    <property type="match status" value="1"/>
</dbReference>
<comment type="similarity">
    <text evidence="1">Belongs to the NAD kinase family.</text>
</comment>
<sequence>MDDLCLSPRCKFVYGNGGITIEWRTVTRNILVVHKFCDEKVIDDTKILLTFVLQNWNASVFLGIETVNELRKDPLFVPMLNRYMCVNRNDLTPLHAADSPKNSSIIVFDCARADDIDLIVCLGGDGTLLKIGSMFQRVVPPVIAFCLGTLGFLAPFSFNSFESILKHAIEGSPNCLMRMRLCCQVVRSAAQERSVLGSPGPPSSSISASRSSSPDTEYHFLNELVIDRGLSPSSCDLVVKVNGKLVTHFEGDGLIVSTPTGSTAYSMATGASMLHPCVPAFLLTPINSLTLSSRAIVLPMSMQLEISINPGARCKVAHFSFDGRSRECNMINKGDAILVSGSPYPMPCISGSDQQVDWFCGLNHLLNWNTRNKRVDLHDCLDCSDMATA</sequence>
<dbReference type="SUPFAM" id="SSF111331">
    <property type="entry name" value="NAD kinase/diacylglycerol kinase-like"/>
    <property type="match status" value="1"/>
</dbReference>
<evidence type="ECO:0000256" key="3">
    <source>
        <dbReference type="ARBA" id="ARBA00022679"/>
    </source>
</evidence>
<proteinExistence type="inferred from homology"/>
<keyword evidence="3" id="KW-0808">Transferase</keyword>
<feature type="compositionally biased region" description="Low complexity" evidence="7">
    <location>
        <begin position="203"/>
        <end position="214"/>
    </location>
</feature>
<gene>
    <name evidence="8" type="ORF">P879_02075</name>
</gene>
<organism evidence="8 9">
    <name type="scientific">Paragonimus westermani</name>
    <dbReference type="NCBI Taxonomy" id="34504"/>
    <lineage>
        <taxon>Eukaryota</taxon>
        <taxon>Metazoa</taxon>
        <taxon>Spiralia</taxon>
        <taxon>Lophotrochozoa</taxon>
        <taxon>Platyhelminthes</taxon>
        <taxon>Trematoda</taxon>
        <taxon>Digenea</taxon>
        <taxon>Plagiorchiida</taxon>
        <taxon>Troglotremata</taxon>
        <taxon>Troglotrematidae</taxon>
        <taxon>Paragonimus</taxon>
    </lineage>
</organism>
<dbReference type="Pfam" id="PF20143">
    <property type="entry name" value="NAD_kinase_C"/>
    <property type="match status" value="1"/>
</dbReference>
<evidence type="ECO:0000256" key="7">
    <source>
        <dbReference type="SAM" id="MobiDB-lite"/>
    </source>
</evidence>
<keyword evidence="6" id="KW-0520">NAD</keyword>
<dbReference type="PANTHER" id="PTHR20275:SF0">
    <property type="entry name" value="NAD KINASE"/>
    <property type="match status" value="1"/>
</dbReference>
<keyword evidence="9" id="KW-1185">Reference proteome</keyword>
<accession>A0A8T0DQM4</accession>
<feature type="region of interest" description="Disordered" evidence="7">
    <location>
        <begin position="194"/>
        <end position="214"/>
    </location>
</feature>
<evidence type="ECO:0000256" key="1">
    <source>
        <dbReference type="ARBA" id="ARBA00010995"/>
    </source>
</evidence>
<dbReference type="EC" id="2.7.1.23" evidence="2"/>
<dbReference type="GO" id="GO:0019674">
    <property type="term" value="P:NAD+ metabolic process"/>
    <property type="evidence" value="ECO:0007669"/>
    <property type="project" value="InterPro"/>
</dbReference>
<evidence type="ECO:0000256" key="4">
    <source>
        <dbReference type="ARBA" id="ARBA00022777"/>
    </source>
</evidence>
<keyword evidence="5" id="KW-0521">NADP</keyword>
<dbReference type="PANTHER" id="PTHR20275">
    <property type="entry name" value="NAD KINASE"/>
    <property type="match status" value="1"/>
</dbReference>
<evidence type="ECO:0000313" key="8">
    <source>
        <dbReference type="EMBL" id="KAF8570249.1"/>
    </source>
</evidence>
<evidence type="ECO:0000313" key="9">
    <source>
        <dbReference type="Proteomes" id="UP000699462"/>
    </source>
</evidence>
<evidence type="ECO:0000256" key="2">
    <source>
        <dbReference type="ARBA" id="ARBA00012120"/>
    </source>
</evidence>
<dbReference type="InterPro" id="IPR017438">
    <property type="entry name" value="ATP-NAD_kinase_N"/>
</dbReference>
<protein>
    <recommendedName>
        <fullName evidence="2">NAD(+) kinase</fullName>
        <ecNumber evidence="2">2.7.1.23</ecNumber>
    </recommendedName>
</protein>
<dbReference type="HAMAP" id="MF_00361">
    <property type="entry name" value="NAD_kinase"/>
    <property type="match status" value="1"/>
</dbReference>
<dbReference type="GO" id="GO:0003951">
    <property type="term" value="F:NAD+ kinase activity"/>
    <property type="evidence" value="ECO:0007669"/>
    <property type="project" value="UniProtKB-EC"/>
</dbReference>
<evidence type="ECO:0000256" key="5">
    <source>
        <dbReference type="ARBA" id="ARBA00022857"/>
    </source>
</evidence>
<name>A0A8T0DQM4_9TREM</name>
<dbReference type="InterPro" id="IPR017437">
    <property type="entry name" value="ATP-NAD_kinase_PpnK-typ_C"/>
</dbReference>
<dbReference type="Gene3D" id="3.40.50.10330">
    <property type="entry name" value="Probable inorganic polyphosphate/atp-NAD kinase, domain 1"/>
    <property type="match status" value="1"/>
</dbReference>
<reference evidence="8 9" key="1">
    <citation type="submission" date="2019-07" db="EMBL/GenBank/DDBJ databases">
        <title>Annotation for the trematode Paragonimus westermani.</title>
        <authorList>
            <person name="Choi Y.-J."/>
        </authorList>
    </citation>
    <scope>NUCLEOTIDE SEQUENCE [LARGE SCALE GENOMIC DNA]</scope>
    <source>
        <strain evidence="8">180907_Pwestermani</strain>
    </source>
</reference>
<keyword evidence="4" id="KW-0418">Kinase</keyword>
<dbReference type="OrthoDB" id="24581at2759"/>
<dbReference type="EMBL" id="JTDF01001280">
    <property type="protein sequence ID" value="KAF8570249.1"/>
    <property type="molecule type" value="Genomic_DNA"/>
</dbReference>
<evidence type="ECO:0000256" key="6">
    <source>
        <dbReference type="ARBA" id="ARBA00023027"/>
    </source>
</evidence>
<dbReference type="GO" id="GO:0006741">
    <property type="term" value="P:NADP+ biosynthetic process"/>
    <property type="evidence" value="ECO:0007669"/>
    <property type="project" value="InterPro"/>
</dbReference>
<dbReference type="InterPro" id="IPR002504">
    <property type="entry name" value="NADK"/>
</dbReference>
<comment type="caution">
    <text evidence="8">The sequence shown here is derived from an EMBL/GenBank/DDBJ whole genome shotgun (WGS) entry which is preliminary data.</text>
</comment>